<name>A0AAV4Y9A6_CAEEX</name>
<dbReference type="EMBL" id="BPLR01001669">
    <property type="protein sequence ID" value="GIZ03928.1"/>
    <property type="molecule type" value="Genomic_DNA"/>
</dbReference>
<protein>
    <submittedName>
        <fullName evidence="1">Uncharacterized protein</fullName>
    </submittedName>
</protein>
<reference evidence="1 2" key="1">
    <citation type="submission" date="2021-06" db="EMBL/GenBank/DDBJ databases">
        <title>Caerostris extrusa draft genome.</title>
        <authorList>
            <person name="Kono N."/>
            <person name="Arakawa K."/>
        </authorList>
    </citation>
    <scope>NUCLEOTIDE SEQUENCE [LARGE SCALE GENOMIC DNA]</scope>
</reference>
<evidence type="ECO:0000313" key="1">
    <source>
        <dbReference type="EMBL" id="GIZ03928.1"/>
    </source>
</evidence>
<sequence>MPACWVAFCCVQTHYWNINDSRLQFARERPFVTRSGLGSVLAFSEGFIVIDNRRDGTHELEPKLSEMLRVFHLKSGVLLNAKKKQPRYLN</sequence>
<proteinExistence type="predicted"/>
<organism evidence="1 2">
    <name type="scientific">Caerostris extrusa</name>
    <name type="common">Bark spider</name>
    <name type="synonym">Caerostris bankana</name>
    <dbReference type="NCBI Taxonomy" id="172846"/>
    <lineage>
        <taxon>Eukaryota</taxon>
        <taxon>Metazoa</taxon>
        <taxon>Ecdysozoa</taxon>
        <taxon>Arthropoda</taxon>
        <taxon>Chelicerata</taxon>
        <taxon>Arachnida</taxon>
        <taxon>Araneae</taxon>
        <taxon>Araneomorphae</taxon>
        <taxon>Entelegynae</taxon>
        <taxon>Araneoidea</taxon>
        <taxon>Araneidae</taxon>
        <taxon>Caerostris</taxon>
    </lineage>
</organism>
<keyword evidence="2" id="KW-1185">Reference proteome</keyword>
<dbReference type="Proteomes" id="UP001054945">
    <property type="component" value="Unassembled WGS sequence"/>
</dbReference>
<evidence type="ECO:0000313" key="2">
    <source>
        <dbReference type="Proteomes" id="UP001054945"/>
    </source>
</evidence>
<gene>
    <name evidence="1" type="ORF">CEXT_470061</name>
</gene>
<accession>A0AAV4Y9A6</accession>
<comment type="caution">
    <text evidence="1">The sequence shown here is derived from an EMBL/GenBank/DDBJ whole genome shotgun (WGS) entry which is preliminary data.</text>
</comment>
<dbReference type="AlphaFoldDB" id="A0AAV4Y9A6"/>